<sequence length="773" mass="86448">MTRHIRSRRRWWARAAIALACAGAVSLTGLPGWDQAEAKPSLKQGKRCDEEYKDFYDFSDVVEGGLPDDGYIRPDADLDEYDYVNGQKQWDGLRAPTPDELKEISEDPEDYRKGDERRVWAYYKKALKTSRWSGVPFETYRDDFYIPKGGNDPRGKAYMAKLVYDFGLVGPDWICEKEFEVVDPDTKERYVRRADAYNKRTGEIVEGKSNDKPDPTQRPKDKALLKDPNHKDKKISYAYGRETKGGAKNHDADLRKIAPDRVKKISYRASAVEKAPSGTSNSPTRRVDPYMNAKPGTSTGSRGGGNDMIQKSPESPKQLADRLQRLGRIPGVSQMPTPGGIDFSTLELQYVGTPVKGKGLDYSFGAKEDPDNDTVGWGGKAKAQMASDAFFTWLALTPDKFWVNLNPDTPGTIMDDKFASTDAGRVLLEADLRLKHDFYKAMDPKTDLGKNTWDSLSKVNGWPCLTSMRNWIEPKPAQVREQDGGIYILDAPLRLQSEYADVNTPGPGGGRPCQDSLTKAEIEHNERVFRRMIVPEVEKWINESPQYADLRRVYKSRVAAEFVRQQDAQRPTDYRTLINSNDVKQWPIRAPHQDWKKTDVFDRYVKVFKEGEFKYELTKGEEVWVISIGGVDLSKQPKRNVTQVEFSLQNRYLPRQTKTSVKTMTDDTERERLLLLGGNSNGQKDDDGDTPSPDPTDPPAPTDPPSTPAPDPTTPGPGDGTTAPPANKPDPEGDLADTGSDTPVGLITGIAAAIVALGGGLLWWMRRRKALGG</sequence>
<protein>
    <submittedName>
        <fullName evidence="4">LAETG motif-containing sortase-dependent surface protein</fullName>
    </submittedName>
</protein>
<evidence type="ECO:0000313" key="5">
    <source>
        <dbReference type="Proteomes" id="UP001551210"/>
    </source>
</evidence>
<reference evidence="4 5" key="1">
    <citation type="submission" date="2024-06" db="EMBL/GenBank/DDBJ databases">
        <title>The Natural Products Discovery Center: Release of the First 8490 Sequenced Strains for Exploring Actinobacteria Biosynthetic Diversity.</title>
        <authorList>
            <person name="Kalkreuter E."/>
            <person name="Kautsar S.A."/>
            <person name="Yang D."/>
            <person name="Bader C.D."/>
            <person name="Teijaro C.N."/>
            <person name="Fluegel L."/>
            <person name="Davis C.M."/>
            <person name="Simpson J.R."/>
            <person name="Lauterbach L."/>
            <person name="Steele A.D."/>
            <person name="Gui C."/>
            <person name="Meng S."/>
            <person name="Li G."/>
            <person name="Viehrig K."/>
            <person name="Ye F."/>
            <person name="Su P."/>
            <person name="Kiefer A.F."/>
            <person name="Nichols A."/>
            <person name="Cepeda A.J."/>
            <person name="Yan W."/>
            <person name="Fan B."/>
            <person name="Jiang Y."/>
            <person name="Adhikari A."/>
            <person name="Zheng C.-J."/>
            <person name="Schuster L."/>
            <person name="Cowan T.M."/>
            <person name="Smanski M.J."/>
            <person name="Chevrette M.G."/>
            <person name="De Carvalho L.P.S."/>
            <person name="Shen B."/>
        </authorList>
    </citation>
    <scope>NUCLEOTIDE SEQUENCE [LARGE SCALE GENOMIC DNA]</scope>
    <source>
        <strain evidence="4 5">NPDC045705</strain>
    </source>
</reference>
<organism evidence="4 5">
    <name type="scientific">Streptomyces exfoliatus</name>
    <name type="common">Streptomyces hydrogenans</name>
    <dbReference type="NCBI Taxonomy" id="1905"/>
    <lineage>
        <taxon>Bacteria</taxon>
        <taxon>Bacillati</taxon>
        <taxon>Actinomycetota</taxon>
        <taxon>Actinomycetes</taxon>
        <taxon>Kitasatosporales</taxon>
        <taxon>Streptomycetaceae</taxon>
        <taxon>Streptomyces</taxon>
    </lineage>
</organism>
<proteinExistence type="predicted"/>
<evidence type="ECO:0000256" key="3">
    <source>
        <dbReference type="SAM" id="SignalP"/>
    </source>
</evidence>
<dbReference type="RefSeq" id="WP_359215166.1">
    <property type="nucleotide sequence ID" value="NZ_JBEZAM010000070.1"/>
</dbReference>
<dbReference type="InterPro" id="IPR006311">
    <property type="entry name" value="TAT_signal"/>
</dbReference>
<evidence type="ECO:0000256" key="2">
    <source>
        <dbReference type="SAM" id="Phobius"/>
    </source>
</evidence>
<feature type="region of interest" description="Disordered" evidence="1">
    <location>
        <begin position="268"/>
        <end position="314"/>
    </location>
</feature>
<keyword evidence="5" id="KW-1185">Reference proteome</keyword>
<keyword evidence="2" id="KW-0812">Transmembrane</keyword>
<evidence type="ECO:0000256" key="1">
    <source>
        <dbReference type="SAM" id="MobiDB-lite"/>
    </source>
</evidence>
<dbReference type="NCBIfam" id="NF041528">
    <property type="entry name" value="strep_LAETG"/>
    <property type="match status" value="1"/>
</dbReference>
<feature type="region of interest" description="Disordered" evidence="1">
    <location>
        <begin position="676"/>
        <end position="741"/>
    </location>
</feature>
<keyword evidence="2" id="KW-0472">Membrane</keyword>
<evidence type="ECO:0000313" key="4">
    <source>
        <dbReference type="EMBL" id="MEU7297532.1"/>
    </source>
</evidence>
<comment type="caution">
    <text evidence="4">The sequence shown here is derived from an EMBL/GenBank/DDBJ whole genome shotgun (WGS) entry which is preliminary data.</text>
</comment>
<feature type="compositionally biased region" description="Basic and acidic residues" evidence="1">
    <location>
        <begin position="202"/>
        <end position="230"/>
    </location>
</feature>
<dbReference type="PROSITE" id="PS51318">
    <property type="entry name" value="TAT"/>
    <property type="match status" value="1"/>
</dbReference>
<name>A0ABV3D505_STREX</name>
<keyword evidence="3" id="KW-0732">Signal</keyword>
<keyword evidence="2" id="KW-1133">Transmembrane helix</keyword>
<feature type="signal peptide" evidence="3">
    <location>
        <begin position="1"/>
        <end position="26"/>
    </location>
</feature>
<feature type="compositionally biased region" description="Pro residues" evidence="1">
    <location>
        <begin position="692"/>
        <end position="715"/>
    </location>
</feature>
<feature type="region of interest" description="Disordered" evidence="1">
    <location>
        <begin position="202"/>
        <end position="249"/>
    </location>
</feature>
<dbReference type="Proteomes" id="UP001551210">
    <property type="component" value="Unassembled WGS sequence"/>
</dbReference>
<dbReference type="EMBL" id="JBEZAM010000070">
    <property type="protein sequence ID" value="MEU7297532.1"/>
    <property type="molecule type" value="Genomic_DNA"/>
</dbReference>
<feature type="transmembrane region" description="Helical" evidence="2">
    <location>
        <begin position="744"/>
        <end position="764"/>
    </location>
</feature>
<dbReference type="NCBIfam" id="TIGR01167">
    <property type="entry name" value="LPXTG_anchor"/>
    <property type="match status" value="1"/>
</dbReference>
<accession>A0ABV3D505</accession>
<feature type="chain" id="PRO_5045847152" evidence="3">
    <location>
        <begin position="27"/>
        <end position="773"/>
    </location>
</feature>
<gene>
    <name evidence="4" type="ORF">AB0A76_30775</name>
</gene>